<keyword evidence="2" id="KW-1185">Reference proteome</keyword>
<dbReference type="RefSeq" id="WP_311950512.1">
    <property type="nucleotide sequence ID" value="NZ_JAVLVU010000001.1"/>
</dbReference>
<evidence type="ECO:0000313" key="2">
    <source>
        <dbReference type="Proteomes" id="UP001258315"/>
    </source>
</evidence>
<comment type="caution">
    <text evidence="1">The sequence shown here is derived from an EMBL/GenBank/DDBJ whole genome shotgun (WGS) entry which is preliminary data.</text>
</comment>
<reference evidence="2" key="1">
    <citation type="submission" date="2023-07" db="EMBL/GenBank/DDBJ databases">
        <title>Functional and genomic diversity of the sorghum phyllosphere microbiome.</title>
        <authorList>
            <person name="Shade A."/>
        </authorList>
    </citation>
    <scope>NUCLEOTIDE SEQUENCE [LARGE SCALE GENOMIC DNA]</scope>
    <source>
        <strain evidence="2">SORGH_AS_0422</strain>
    </source>
</reference>
<proteinExistence type="predicted"/>
<organism evidence="1 2">
    <name type="scientific">Mucilaginibacter terrae</name>
    <dbReference type="NCBI Taxonomy" id="1955052"/>
    <lineage>
        <taxon>Bacteria</taxon>
        <taxon>Pseudomonadati</taxon>
        <taxon>Bacteroidota</taxon>
        <taxon>Sphingobacteriia</taxon>
        <taxon>Sphingobacteriales</taxon>
        <taxon>Sphingobacteriaceae</taxon>
        <taxon>Mucilaginibacter</taxon>
    </lineage>
</organism>
<dbReference type="EMBL" id="JAVLVU010000001">
    <property type="protein sequence ID" value="MDT3403489.1"/>
    <property type="molecule type" value="Genomic_DNA"/>
</dbReference>
<evidence type="ECO:0000313" key="1">
    <source>
        <dbReference type="EMBL" id="MDT3403489.1"/>
    </source>
</evidence>
<sequence>MSSAIITTAKEENEKIIISFVNGSLMMGTYANAYRFNSPVVNVYDWNLARLAQVVLPSSLFQAKGIINSYNINGDKLKIVSTTCLGPRKINALYTIYNFKAGKLDQMEYLEKKKVDRDDFVGSVMWFKDKYIVPYFSPKGIMNQSKFELSLAQNTYN</sequence>
<accession>A0ABU3GUN8</accession>
<name>A0ABU3GUN8_9SPHI</name>
<gene>
    <name evidence="1" type="ORF">QE417_002561</name>
</gene>
<protein>
    <submittedName>
        <fullName evidence="1">Uncharacterized protein</fullName>
    </submittedName>
</protein>
<dbReference type="Proteomes" id="UP001258315">
    <property type="component" value="Unassembled WGS sequence"/>
</dbReference>